<comment type="caution">
    <text evidence="8">The sequence shown here is derived from an EMBL/GenBank/DDBJ whole genome shotgun (WGS) entry which is preliminary data.</text>
</comment>
<dbReference type="Proteomes" id="UP000887116">
    <property type="component" value="Unassembled WGS sequence"/>
</dbReference>
<feature type="transmembrane region" description="Helical" evidence="6">
    <location>
        <begin position="491"/>
        <end position="510"/>
    </location>
</feature>
<dbReference type="InterPro" id="IPR009637">
    <property type="entry name" value="GPR107/GPR108-like"/>
</dbReference>
<evidence type="ECO:0000313" key="8">
    <source>
        <dbReference type="EMBL" id="GFR07214.1"/>
    </source>
</evidence>
<evidence type="ECO:0000256" key="3">
    <source>
        <dbReference type="ARBA" id="ARBA00022729"/>
    </source>
</evidence>
<dbReference type="PROSITE" id="PS51257">
    <property type="entry name" value="PROKAR_LIPOPROTEIN"/>
    <property type="match status" value="1"/>
</dbReference>
<evidence type="ECO:0000259" key="7">
    <source>
        <dbReference type="Pfam" id="PF06814"/>
    </source>
</evidence>
<name>A0A8X6GPF0_TRICU</name>
<evidence type="ECO:0000256" key="2">
    <source>
        <dbReference type="ARBA" id="ARBA00022692"/>
    </source>
</evidence>
<accession>A0A8X6GPF0</accession>
<sequence length="646" mass="73037">MRINGKKIIVAATDMHRVLSVLYVTLISCVACFPDPGQWSASSVKEPVAIFGTHKPLYAGSRIHISVTCEPNAVHQKVELQWVLRQTSCYEDYLASDIYTQDVLRQYFVCPMSTNSFPKIRFFVSPAVTLECSNRIQLDYVNATLVTFSDKMVIPPECESSVYTAPISTPETEKIKNEDATSSKVLITQENHTDMQKNISGINTPVNSDLHNRRKRSEDLLQTEAVKINFAHINNKNESVFDQSSFGHVYGPFSSASNVKLGSKLTSVDMDGIYLFILKIESCDKKNFNVSVDIAMKGDYGYLSAVDYPLLIFYGVMCGLYVIYAIVWLILSALQWRDLLRIQFWIGAVILLGLMEKAVFYAEYQSINFTGQSVQGAILFAEILSCMKRTLARMLIIIVSLGFGIVKPRLGPTLHRIVGVGALYFCLGTIEGCLRVLKPKTDPGNQALMAGVPLAVTDSGICWWIFSSLVQTIRTLRLRRNIVKLQLYRHFTNTLMLSVIGSVAFMTWSIHAHKLVTCITDWKELWVDEAYWHFLFSTILFVIMILWRPTNNNQRYAFTPLLDSMDDEEDDEENLLPNDAFAGMKMRTSKISTNSPRSDDSKSKQDEDLKWVEENIPTSITDVALPSLLDSDEEIMTAKFERSKME</sequence>
<dbReference type="GO" id="GO:0042147">
    <property type="term" value="P:retrograde transport, endosome to Golgi"/>
    <property type="evidence" value="ECO:0007669"/>
    <property type="project" value="TreeGrafter"/>
</dbReference>
<dbReference type="GO" id="GO:0016020">
    <property type="term" value="C:membrane"/>
    <property type="evidence" value="ECO:0007669"/>
    <property type="project" value="UniProtKB-SubCell"/>
</dbReference>
<evidence type="ECO:0000256" key="5">
    <source>
        <dbReference type="ARBA" id="ARBA00023136"/>
    </source>
</evidence>
<protein>
    <submittedName>
        <fullName evidence="8">Transmembrane protein 87A</fullName>
    </submittedName>
</protein>
<evidence type="ECO:0000313" key="9">
    <source>
        <dbReference type="Proteomes" id="UP000887116"/>
    </source>
</evidence>
<evidence type="ECO:0000256" key="1">
    <source>
        <dbReference type="ARBA" id="ARBA00004141"/>
    </source>
</evidence>
<dbReference type="GO" id="GO:0005794">
    <property type="term" value="C:Golgi apparatus"/>
    <property type="evidence" value="ECO:0007669"/>
    <property type="project" value="TreeGrafter"/>
</dbReference>
<reference evidence="8" key="1">
    <citation type="submission" date="2020-07" db="EMBL/GenBank/DDBJ databases">
        <title>Multicomponent nature underlies the extraordinary mechanical properties of spider dragline silk.</title>
        <authorList>
            <person name="Kono N."/>
            <person name="Nakamura H."/>
            <person name="Mori M."/>
            <person name="Yoshida Y."/>
            <person name="Ohtoshi R."/>
            <person name="Malay A.D."/>
            <person name="Moran D.A.P."/>
            <person name="Tomita M."/>
            <person name="Numata K."/>
            <person name="Arakawa K."/>
        </authorList>
    </citation>
    <scope>NUCLEOTIDE SEQUENCE</scope>
</reference>
<evidence type="ECO:0000256" key="4">
    <source>
        <dbReference type="ARBA" id="ARBA00022989"/>
    </source>
</evidence>
<feature type="transmembrane region" description="Helical" evidence="6">
    <location>
        <begin position="311"/>
        <end position="331"/>
    </location>
</feature>
<dbReference type="InterPro" id="IPR053937">
    <property type="entry name" value="GOST_TM"/>
</dbReference>
<keyword evidence="9" id="KW-1185">Reference proteome</keyword>
<dbReference type="PANTHER" id="PTHR21229">
    <property type="entry name" value="LUNG SEVEN TRANSMEMBRANE RECEPTOR"/>
    <property type="match status" value="1"/>
</dbReference>
<dbReference type="EMBL" id="BMAO01026129">
    <property type="protein sequence ID" value="GFR07214.1"/>
    <property type="molecule type" value="Genomic_DNA"/>
</dbReference>
<dbReference type="PANTHER" id="PTHR21229:SF1">
    <property type="entry name" value="GH17801P"/>
    <property type="match status" value="1"/>
</dbReference>
<keyword evidence="3" id="KW-0732">Signal</keyword>
<dbReference type="OrthoDB" id="19932at2759"/>
<keyword evidence="2 6" id="KW-0812">Transmembrane</keyword>
<proteinExistence type="predicted"/>
<dbReference type="AlphaFoldDB" id="A0A8X6GPF0"/>
<feature type="transmembrane region" description="Helical" evidence="6">
    <location>
        <begin position="449"/>
        <end position="470"/>
    </location>
</feature>
<comment type="subcellular location">
    <subcellularLocation>
        <location evidence="1">Membrane</location>
        <topology evidence="1">Multi-pass membrane protein</topology>
    </subcellularLocation>
</comment>
<gene>
    <name evidence="8" type="primary">tmem87a</name>
    <name evidence="8" type="ORF">TNCT_123591</name>
</gene>
<feature type="transmembrane region" description="Helical" evidence="6">
    <location>
        <begin position="343"/>
        <end position="362"/>
    </location>
</feature>
<feature type="domain" description="GOST seven transmembrane" evidence="7">
    <location>
        <begin position="309"/>
        <end position="554"/>
    </location>
</feature>
<organism evidence="8 9">
    <name type="scientific">Trichonephila clavata</name>
    <name type="common">Joro spider</name>
    <name type="synonym">Nephila clavata</name>
    <dbReference type="NCBI Taxonomy" id="2740835"/>
    <lineage>
        <taxon>Eukaryota</taxon>
        <taxon>Metazoa</taxon>
        <taxon>Ecdysozoa</taxon>
        <taxon>Arthropoda</taxon>
        <taxon>Chelicerata</taxon>
        <taxon>Arachnida</taxon>
        <taxon>Araneae</taxon>
        <taxon>Araneomorphae</taxon>
        <taxon>Entelegynae</taxon>
        <taxon>Araneoidea</taxon>
        <taxon>Nephilidae</taxon>
        <taxon>Trichonephila</taxon>
    </lineage>
</organism>
<keyword evidence="4 6" id="KW-1133">Transmembrane helix</keyword>
<feature type="transmembrane region" description="Helical" evidence="6">
    <location>
        <begin position="530"/>
        <end position="547"/>
    </location>
</feature>
<feature type="transmembrane region" description="Helical" evidence="6">
    <location>
        <begin position="390"/>
        <end position="406"/>
    </location>
</feature>
<dbReference type="Pfam" id="PF06814">
    <property type="entry name" value="GOST_TM"/>
    <property type="match status" value="1"/>
</dbReference>
<keyword evidence="5 6" id="KW-0472">Membrane</keyword>
<dbReference type="GO" id="GO:0005829">
    <property type="term" value="C:cytosol"/>
    <property type="evidence" value="ECO:0007669"/>
    <property type="project" value="GOC"/>
</dbReference>
<evidence type="ECO:0000256" key="6">
    <source>
        <dbReference type="SAM" id="Phobius"/>
    </source>
</evidence>